<keyword evidence="1" id="KW-0812">Transmembrane</keyword>
<keyword evidence="1" id="KW-1133">Transmembrane helix</keyword>
<feature type="domain" description="AB hydrolase-1" evidence="2">
    <location>
        <begin position="158"/>
        <end position="261"/>
    </location>
</feature>
<dbReference type="InterPro" id="IPR000073">
    <property type="entry name" value="AB_hydrolase_1"/>
</dbReference>
<dbReference type="SUPFAM" id="SSF53474">
    <property type="entry name" value="alpha/beta-Hydrolases"/>
    <property type="match status" value="1"/>
</dbReference>
<evidence type="ECO:0000256" key="1">
    <source>
        <dbReference type="SAM" id="Phobius"/>
    </source>
</evidence>
<sequence>MSPQIFSASWLRKPATALNSALVFIVFLIFDFLDAILCILYRYIDHYFEGSAGSCYCGLREIKQVRNVVDDEGGHQLSETLYRRKNVFREMGLLGFAKGYKNTSGGGAVVTNRWSDCGCQSCLSWVNDTNNHRLHLVIRQPSSQAITNGCRVHAAENVIFLHGFLSSSSFWAETVFPNISERVSRHYRLFAIDLLGFGLSPKPRDCLYTLKDHLEMIEKSVICPFQLTSFHLVAHSMGCLIAIALAAKHPQLVKSITLVAPPYFPCKDGDSLKVLHKLAERKLWPLFLFGTSFMSWYEHLGRCVCFLVCRNHRTWERIAKLITWRRDLHFMSVDLTRHTHHSAWHTMHNVICGGAKLMEGYLQVLAKAGVKVCVIHGDRDQVVPKECSTNIQMAVPEAQVNFIKNADHASVLLGREKDFTRHVEHVWAASS</sequence>
<accession>A0AAW1YSR3</accession>
<protein>
    <recommendedName>
        <fullName evidence="2">AB hydrolase-1 domain-containing protein</fullName>
    </recommendedName>
</protein>
<dbReference type="PANTHER" id="PTHR43689:SF14">
    <property type="entry name" value="LYSOPHOSPHOLIPASE BODYGUARD 4-RELATED"/>
    <property type="match status" value="1"/>
</dbReference>
<dbReference type="Gene3D" id="3.40.50.1820">
    <property type="entry name" value="alpha/beta hydrolase"/>
    <property type="match status" value="1"/>
</dbReference>
<dbReference type="Pfam" id="PF00561">
    <property type="entry name" value="Abhydrolase_1"/>
    <property type="match status" value="1"/>
</dbReference>
<dbReference type="InterPro" id="IPR029058">
    <property type="entry name" value="AB_hydrolase_fold"/>
</dbReference>
<proteinExistence type="predicted"/>
<comment type="caution">
    <text evidence="3">The sequence shown here is derived from an EMBL/GenBank/DDBJ whole genome shotgun (WGS) entry which is preliminary data.</text>
</comment>
<dbReference type="PANTHER" id="PTHR43689">
    <property type="entry name" value="HYDROLASE"/>
    <property type="match status" value="1"/>
</dbReference>
<organism evidence="3 4">
    <name type="scientific">Rubus argutus</name>
    <name type="common">Southern blackberry</name>
    <dbReference type="NCBI Taxonomy" id="59490"/>
    <lineage>
        <taxon>Eukaryota</taxon>
        <taxon>Viridiplantae</taxon>
        <taxon>Streptophyta</taxon>
        <taxon>Embryophyta</taxon>
        <taxon>Tracheophyta</taxon>
        <taxon>Spermatophyta</taxon>
        <taxon>Magnoliopsida</taxon>
        <taxon>eudicotyledons</taxon>
        <taxon>Gunneridae</taxon>
        <taxon>Pentapetalae</taxon>
        <taxon>rosids</taxon>
        <taxon>fabids</taxon>
        <taxon>Rosales</taxon>
        <taxon>Rosaceae</taxon>
        <taxon>Rosoideae</taxon>
        <taxon>Rosoideae incertae sedis</taxon>
        <taxon>Rubus</taxon>
    </lineage>
</organism>
<name>A0AAW1YSR3_RUBAR</name>
<evidence type="ECO:0000313" key="4">
    <source>
        <dbReference type="Proteomes" id="UP001457282"/>
    </source>
</evidence>
<dbReference type="PRINTS" id="PR00111">
    <property type="entry name" value="ABHYDROLASE"/>
</dbReference>
<evidence type="ECO:0000313" key="3">
    <source>
        <dbReference type="EMBL" id="KAK9951529.1"/>
    </source>
</evidence>
<dbReference type="EMBL" id="JBEDUW010000001">
    <property type="protein sequence ID" value="KAK9951529.1"/>
    <property type="molecule type" value="Genomic_DNA"/>
</dbReference>
<dbReference type="Proteomes" id="UP001457282">
    <property type="component" value="Unassembled WGS sequence"/>
</dbReference>
<gene>
    <name evidence="3" type="ORF">M0R45_006967</name>
</gene>
<reference evidence="3 4" key="1">
    <citation type="journal article" date="2023" name="G3 (Bethesda)">
        <title>A chromosome-length genome assembly and annotation of blackberry (Rubus argutus, cv. 'Hillquist').</title>
        <authorList>
            <person name="Bruna T."/>
            <person name="Aryal R."/>
            <person name="Dudchenko O."/>
            <person name="Sargent D.J."/>
            <person name="Mead D."/>
            <person name="Buti M."/>
            <person name="Cavallini A."/>
            <person name="Hytonen T."/>
            <person name="Andres J."/>
            <person name="Pham M."/>
            <person name="Weisz D."/>
            <person name="Mascagni F."/>
            <person name="Usai G."/>
            <person name="Natali L."/>
            <person name="Bassil N."/>
            <person name="Fernandez G.E."/>
            <person name="Lomsadze A."/>
            <person name="Armour M."/>
            <person name="Olukolu B."/>
            <person name="Poorten T."/>
            <person name="Britton C."/>
            <person name="Davik J."/>
            <person name="Ashrafi H."/>
            <person name="Aiden E.L."/>
            <person name="Borodovsky M."/>
            <person name="Worthington M."/>
        </authorList>
    </citation>
    <scope>NUCLEOTIDE SEQUENCE [LARGE SCALE GENOMIC DNA]</scope>
    <source>
        <strain evidence="3">PI 553951</strain>
    </source>
</reference>
<feature type="transmembrane region" description="Helical" evidence="1">
    <location>
        <begin position="21"/>
        <end position="44"/>
    </location>
</feature>
<evidence type="ECO:0000259" key="2">
    <source>
        <dbReference type="Pfam" id="PF00561"/>
    </source>
</evidence>
<dbReference type="AlphaFoldDB" id="A0AAW1YSR3"/>
<keyword evidence="4" id="KW-1185">Reference proteome</keyword>
<keyword evidence="1" id="KW-0472">Membrane</keyword>